<accession>A0A9D4TDX8</accession>
<evidence type="ECO:0000313" key="2">
    <source>
        <dbReference type="EMBL" id="KAH7986726.1"/>
    </source>
</evidence>
<keyword evidence="3" id="KW-1185">Reference proteome</keyword>
<evidence type="ECO:0000313" key="3">
    <source>
        <dbReference type="Proteomes" id="UP000821837"/>
    </source>
</evidence>
<sequence>MGRRRGARRRFVPEFYDTHQPIIIHVPREYRVAKGQRVSYPDKGAAVRRGEQSHRALNGNGPTWTSWVEPNKATGLPGRMQRTGAAAPVEDKPDLLPHFCKYFVKTRPPPIENGSAPCHPNLVRALDEK</sequence>
<organism evidence="2 3">
    <name type="scientific">Rhipicephalus sanguineus</name>
    <name type="common">Brown dog tick</name>
    <name type="synonym">Ixodes sanguineus</name>
    <dbReference type="NCBI Taxonomy" id="34632"/>
    <lineage>
        <taxon>Eukaryota</taxon>
        <taxon>Metazoa</taxon>
        <taxon>Ecdysozoa</taxon>
        <taxon>Arthropoda</taxon>
        <taxon>Chelicerata</taxon>
        <taxon>Arachnida</taxon>
        <taxon>Acari</taxon>
        <taxon>Parasitiformes</taxon>
        <taxon>Ixodida</taxon>
        <taxon>Ixodoidea</taxon>
        <taxon>Ixodidae</taxon>
        <taxon>Rhipicephalinae</taxon>
        <taxon>Rhipicephalus</taxon>
        <taxon>Rhipicephalus</taxon>
    </lineage>
</organism>
<evidence type="ECO:0000256" key="1">
    <source>
        <dbReference type="SAM" id="MobiDB-lite"/>
    </source>
</evidence>
<gene>
    <name evidence="2" type="ORF">HPB52_024769</name>
</gene>
<comment type="caution">
    <text evidence="2">The sequence shown here is derived from an EMBL/GenBank/DDBJ whole genome shotgun (WGS) entry which is preliminary data.</text>
</comment>
<feature type="region of interest" description="Disordered" evidence="1">
    <location>
        <begin position="43"/>
        <end position="90"/>
    </location>
</feature>
<reference evidence="2" key="2">
    <citation type="submission" date="2021-09" db="EMBL/GenBank/DDBJ databases">
        <authorList>
            <person name="Jia N."/>
            <person name="Wang J."/>
            <person name="Shi W."/>
            <person name="Du L."/>
            <person name="Sun Y."/>
            <person name="Zhan W."/>
            <person name="Jiang J."/>
            <person name="Wang Q."/>
            <person name="Zhang B."/>
            <person name="Ji P."/>
            <person name="Sakyi L.B."/>
            <person name="Cui X."/>
            <person name="Yuan T."/>
            <person name="Jiang B."/>
            <person name="Yang W."/>
            <person name="Lam T.T.-Y."/>
            <person name="Chang Q."/>
            <person name="Ding S."/>
            <person name="Wang X."/>
            <person name="Zhu J."/>
            <person name="Ruan X."/>
            <person name="Zhao L."/>
            <person name="Wei J."/>
            <person name="Que T."/>
            <person name="Du C."/>
            <person name="Cheng J."/>
            <person name="Dai P."/>
            <person name="Han X."/>
            <person name="Huang E."/>
            <person name="Gao Y."/>
            <person name="Liu J."/>
            <person name="Shao H."/>
            <person name="Ye R."/>
            <person name="Li L."/>
            <person name="Wei W."/>
            <person name="Wang X."/>
            <person name="Wang C."/>
            <person name="Huo Q."/>
            <person name="Li W."/>
            <person name="Guo W."/>
            <person name="Chen H."/>
            <person name="Chen S."/>
            <person name="Zhou L."/>
            <person name="Zhou L."/>
            <person name="Ni X."/>
            <person name="Tian J."/>
            <person name="Zhou Y."/>
            <person name="Sheng Y."/>
            <person name="Liu T."/>
            <person name="Pan Y."/>
            <person name="Xia L."/>
            <person name="Li J."/>
            <person name="Zhao F."/>
            <person name="Cao W."/>
        </authorList>
    </citation>
    <scope>NUCLEOTIDE SEQUENCE</scope>
    <source>
        <strain evidence="2">Rsan-2018</strain>
        <tissue evidence="2">Larvae</tissue>
    </source>
</reference>
<dbReference type="EMBL" id="JABSTV010000304">
    <property type="protein sequence ID" value="KAH7986726.1"/>
    <property type="molecule type" value="Genomic_DNA"/>
</dbReference>
<proteinExistence type="predicted"/>
<dbReference type="Proteomes" id="UP000821837">
    <property type="component" value="Unassembled WGS sequence"/>
</dbReference>
<protein>
    <submittedName>
        <fullName evidence="2">Uncharacterized protein</fullName>
    </submittedName>
</protein>
<dbReference type="AlphaFoldDB" id="A0A9D4TDX8"/>
<reference evidence="2" key="1">
    <citation type="journal article" date="2020" name="Cell">
        <title>Large-Scale Comparative Analyses of Tick Genomes Elucidate Their Genetic Diversity and Vector Capacities.</title>
        <authorList>
            <consortium name="Tick Genome and Microbiome Consortium (TIGMIC)"/>
            <person name="Jia N."/>
            <person name="Wang J."/>
            <person name="Shi W."/>
            <person name="Du L."/>
            <person name="Sun Y."/>
            <person name="Zhan W."/>
            <person name="Jiang J.F."/>
            <person name="Wang Q."/>
            <person name="Zhang B."/>
            <person name="Ji P."/>
            <person name="Bell-Sakyi L."/>
            <person name="Cui X.M."/>
            <person name="Yuan T.T."/>
            <person name="Jiang B.G."/>
            <person name="Yang W.F."/>
            <person name="Lam T.T."/>
            <person name="Chang Q.C."/>
            <person name="Ding S.J."/>
            <person name="Wang X.J."/>
            <person name="Zhu J.G."/>
            <person name="Ruan X.D."/>
            <person name="Zhao L."/>
            <person name="Wei J.T."/>
            <person name="Ye R.Z."/>
            <person name="Que T.C."/>
            <person name="Du C.H."/>
            <person name="Zhou Y.H."/>
            <person name="Cheng J.X."/>
            <person name="Dai P.F."/>
            <person name="Guo W.B."/>
            <person name="Han X.H."/>
            <person name="Huang E.J."/>
            <person name="Li L.F."/>
            <person name="Wei W."/>
            <person name="Gao Y.C."/>
            <person name="Liu J.Z."/>
            <person name="Shao H.Z."/>
            <person name="Wang X."/>
            <person name="Wang C.C."/>
            <person name="Yang T.C."/>
            <person name="Huo Q.B."/>
            <person name="Li W."/>
            <person name="Chen H.Y."/>
            <person name="Chen S.E."/>
            <person name="Zhou L.G."/>
            <person name="Ni X.B."/>
            <person name="Tian J.H."/>
            <person name="Sheng Y."/>
            <person name="Liu T."/>
            <person name="Pan Y.S."/>
            <person name="Xia L.Y."/>
            <person name="Li J."/>
            <person name="Zhao F."/>
            <person name="Cao W.C."/>
        </authorList>
    </citation>
    <scope>NUCLEOTIDE SEQUENCE</scope>
    <source>
        <strain evidence="2">Rsan-2018</strain>
    </source>
</reference>
<name>A0A9D4TDX8_RHISA</name>